<feature type="region of interest" description="Disordered" evidence="1">
    <location>
        <begin position="1"/>
        <end position="110"/>
    </location>
</feature>
<dbReference type="AlphaFoldDB" id="A0A409Y7N7"/>
<dbReference type="EMBL" id="NHTK01001369">
    <property type="protein sequence ID" value="PPQ99102.1"/>
    <property type="molecule type" value="Genomic_DNA"/>
</dbReference>
<feature type="compositionally biased region" description="Pro residues" evidence="1">
    <location>
        <begin position="315"/>
        <end position="324"/>
    </location>
</feature>
<feature type="compositionally biased region" description="Polar residues" evidence="1">
    <location>
        <begin position="73"/>
        <end position="90"/>
    </location>
</feature>
<keyword evidence="3" id="KW-1185">Reference proteome</keyword>
<proteinExistence type="predicted"/>
<reference evidence="2 3" key="1">
    <citation type="journal article" date="2018" name="Evol. Lett.">
        <title>Horizontal gene cluster transfer increased hallucinogenic mushroom diversity.</title>
        <authorList>
            <person name="Reynolds H.T."/>
            <person name="Vijayakumar V."/>
            <person name="Gluck-Thaler E."/>
            <person name="Korotkin H.B."/>
            <person name="Matheny P.B."/>
            <person name="Slot J.C."/>
        </authorList>
    </citation>
    <scope>NUCLEOTIDE SEQUENCE [LARGE SCALE GENOMIC DNA]</scope>
    <source>
        <strain evidence="2 3">2629</strain>
    </source>
</reference>
<evidence type="ECO:0000313" key="2">
    <source>
        <dbReference type="EMBL" id="PPQ99102.1"/>
    </source>
</evidence>
<comment type="caution">
    <text evidence="2">The sequence shown here is derived from an EMBL/GenBank/DDBJ whole genome shotgun (WGS) entry which is preliminary data.</text>
</comment>
<dbReference type="OrthoDB" id="10620730at2759"/>
<dbReference type="InParanoid" id="A0A409Y7N7"/>
<dbReference type="Proteomes" id="UP000284842">
    <property type="component" value="Unassembled WGS sequence"/>
</dbReference>
<feature type="compositionally biased region" description="Basic and acidic residues" evidence="1">
    <location>
        <begin position="29"/>
        <end position="38"/>
    </location>
</feature>
<sequence length="333" mass="34361">MNRHPLAGRDGGSGRPDNSRLGTGSGRSPFRDDDHGSDSDDDDDSSRVPTPSASPTDDLDGDPGNGNGVPNISRGTNPLSTLSTPVSTADTGNQTQVTGGGGGIGQITTTTKLSPSSVATVTKTKTSIRSSIGVAPSTSGSSAPSPSRTSLKPDAVQAPTTLPSGAVRTTLNIGSIFAIILGISTLLALVGNAELDNQGSPALPSTALLPSRSSNRWTRSTYDQLLSPLSFNAILDSDSKSESNNGLEDLPEMEYFNGYSSVATHSVEHAKRSSIGTSSVHHTRTKSILKPGQLDSPLPPLPTSSKSIKWVNGPFPSPRPPTDTPEPISSNLK</sequence>
<evidence type="ECO:0000313" key="3">
    <source>
        <dbReference type="Proteomes" id="UP000284842"/>
    </source>
</evidence>
<feature type="compositionally biased region" description="Low complexity" evidence="1">
    <location>
        <begin position="135"/>
        <end position="150"/>
    </location>
</feature>
<name>A0A409Y7N7_9AGAR</name>
<protein>
    <submittedName>
        <fullName evidence="2">Uncharacterized protein</fullName>
    </submittedName>
</protein>
<evidence type="ECO:0000256" key="1">
    <source>
        <dbReference type="SAM" id="MobiDB-lite"/>
    </source>
</evidence>
<feature type="region of interest" description="Disordered" evidence="1">
    <location>
        <begin position="122"/>
        <end position="161"/>
    </location>
</feature>
<gene>
    <name evidence="2" type="ORF">CVT24_009367</name>
</gene>
<accession>A0A409Y7N7</accession>
<feature type="region of interest" description="Disordered" evidence="1">
    <location>
        <begin position="270"/>
        <end position="333"/>
    </location>
</feature>
<organism evidence="2 3">
    <name type="scientific">Panaeolus cyanescens</name>
    <dbReference type="NCBI Taxonomy" id="181874"/>
    <lineage>
        <taxon>Eukaryota</taxon>
        <taxon>Fungi</taxon>
        <taxon>Dikarya</taxon>
        <taxon>Basidiomycota</taxon>
        <taxon>Agaricomycotina</taxon>
        <taxon>Agaricomycetes</taxon>
        <taxon>Agaricomycetidae</taxon>
        <taxon>Agaricales</taxon>
        <taxon>Agaricineae</taxon>
        <taxon>Galeropsidaceae</taxon>
        <taxon>Panaeolus</taxon>
    </lineage>
</organism>